<comment type="caution">
    <text evidence="5">The sequence shown here is derived from an EMBL/GenBank/DDBJ whole genome shotgun (WGS) entry which is preliminary data.</text>
</comment>
<reference evidence="5" key="2">
    <citation type="submission" date="2021-04" db="EMBL/GenBank/DDBJ databases">
        <authorList>
            <person name="Gilroy R."/>
        </authorList>
    </citation>
    <scope>NUCLEOTIDE SEQUENCE</scope>
    <source>
        <strain evidence="5">G3-2149</strain>
    </source>
</reference>
<name>A0A9E2L5V4_9BACT</name>
<reference evidence="5" key="1">
    <citation type="journal article" date="2021" name="PeerJ">
        <title>Extensive microbial diversity within the chicken gut microbiome revealed by metagenomics and culture.</title>
        <authorList>
            <person name="Gilroy R."/>
            <person name="Ravi A."/>
            <person name="Getino M."/>
            <person name="Pursley I."/>
            <person name="Horton D.L."/>
            <person name="Alikhan N.F."/>
            <person name="Baker D."/>
            <person name="Gharbi K."/>
            <person name="Hall N."/>
            <person name="Watson M."/>
            <person name="Adriaenssens E.M."/>
            <person name="Foster-Nyarko E."/>
            <person name="Jarju S."/>
            <person name="Secka A."/>
            <person name="Antonio M."/>
            <person name="Oren A."/>
            <person name="Chaudhuri R.R."/>
            <person name="La Ragione R."/>
            <person name="Hildebrand F."/>
            <person name="Pallen M.J."/>
        </authorList>
    </citation>
    <scope>NUCLEOTIDE SEQUENCE</scope>
    <source>
        <strain evidence="5">G3-2149</strain>
    </source>
</reference>
<evidence type="ECO:0000256" key="2">
    <source>
        <dbReference type="ARBA" id="ARBA00022840"/>
    </source>
</evidence>
<dbReference type="Pfam" id="PF00501">
    <property type="entry name" value="AMP-binding"/>
    <property type="match status" value="1"/>
</dbReference>
<evidence type="ECO:0000256" key="3">
    <source>
        <dbReference type="ARBA" id="ARBA00024484"/>
    </source>
</evidence>
<evidence type="ECO:0000313" key="6">
    <source>
        <dbReference type="Proteomes" id="UP000823865"/>
    </source>
</evidence>
<organism evidence="5 6">
    <name type="scientific">Candidatus Paraprevotella stercoravium</name>
    <dbReference type="NCBI Taxonomy" id="2838725"/>
    <lineage>
        <taxon>Bacteria</taxon>
        <taxon>Pseudomonadati</taxon>
        <taxon>Bacteroidota</taxon>
        <taxon>Bacteroidia</taxon>
        <taxon>Bacteroidales</taxon>
        <taxon>Prevotellaceae</taxon>
        <taxon>Paraprevotella</taxon>
    </lineage>
</organism>
<evidence type="ECO:0000259" key="4">
    <source>
        <dbReference type="Pfam" id="PF00501"/>
    </source>
</evidence>
<accession>A0A9E2L5V4</accession>
<dbReference type="EMBL" id="JAHLFU010000148">
    <property type="protein sequence ID" value="MBU3853556.1"/>
    <property type="molecule type" value="Genomic_DNA"/>
</dbReference>
<evidence type="ECO:0000313" key="5">
    <source>
        <dbReference type="EMBL" id="MBU3853556.1"/>
    </source>
</evidence>
<dbReference type="InterPro" id="IPR000873">
    <property type="entry name" value="AMP-dep_synth/lig_dom"/>
</dbReference>
<dbReference type="InterPro" id="IPR020845">
    <property type="entry name" value="AMP-binding_CS"/>
</dbReference>
<dbReference type="Gene3D" id="3.30.300.30">
    <property type="match status" value="1"/>
</dbReference>
<dbReference type="Gene3D" id="3.40.50.12780">
    <property type="entry name" value="N-terminal domain of ligase-like"/>
    <property type="match status" value="1"/>
</dbReference>
<dbReference type="PROSITE" id="PS00455">
    <property type="entry name" value="AMP_BINDING"/>
    <property type="match status" value="1"/>
</dbReference>
<feature type="domain" description="AMP-dependent synthetase/ligase" evidence="4">
    <location>
        <begin position="19"/>
        <end position="409"/>
    </location>
</feature>
<protein>
    <submittedName>
        <fullName evidence="5">AMP-binding protein</fullName>
    </submittedName>
</protein>
<dbReference type="InterPro" id="IPR042099">
    <property type="entry name" value="ANL_N_sf"/>
</dbReference>
<dbReference type="GO" id="GO:0016020">
    <property type="term" value="C:membrane"/>
    <property type="evidence" value="ECO:0007669"/>
    <property type="project" value="TreeGrafter"/>
</dbReference>
<sequence>MNIPSFNACIEKSIKDNWNLDALSDYKGATMQYKDVARVIEKLHIIFEYSGVKPGDKVALCDKNSAHWGAAFLAVLAYGAVAVPILHEFKADQIHNIVNHSEAKLLFVGEQIWKQLDEKEIPHVEGVINIIDYSLFVSRTDKVVYARENLNRLFGEKFPKFFRSNHVSYHQDQPDELAVINYTSGTTSFSKGVMIPYRALWSNYAFAQGALGEHCKPGTNVLSMLPMAHMYGMAFEFIFEFCQGCHVFFLTKMPTPKLLLAALADVKPIIVIAVPLIIEKIVKKAVWPKVTPKVKMLMKLPVIGQKVKDRIREAMRESLGGNYYEVIIGGAALNHEVEAFLKEIGFNYTVGYGATECAPIIAYEDWKYFKEGSCGKAAPRLEVKIDSKDPAHEVGEILVRGTNVMLGYYKNEEATAETLDKQGWYHTGDLGLLDEEGNLFIKGRSKNMLLGASGQNIYPEEIEDKLNNMTLVAESLVIQSNEKLYGLVYPDFEEAAKLGLEEKDLMQIMEQNRQELNASIPAYSQLAGIKIYKEEFEKTPKKSIKRFLYTDVEI</sequence>
<keyword evidence="1" id="KW-0547">Nucleotide-binding</keyword>
<gene>
    <name evidence="5" type="ORF">H9789_07050</name>
</gene>
<dbReference type="GO" id="GO:0005524">
    <property type="term" value="F:ATP binding"/>
    <property type="evidence" value="ECO:0007669"/>
    <property type="project" value="UniProtKB-KW"/>
</dbReference>
<dbReference type="Proteomes" id="UP000823865">
    <property type="component" value="Unassembled WGS sequence"/>
</dbReference>
<dbReference type="InterPro" id="IPR045851">
    <property type="entry name" value="AMP-bd_C_sf"/>
</dbReference>
<dbReference type="AlphaFoldDB" id="A0A9E2L5V4"/>
<evidence type="ECO:0000256" key="1">
    <source>
        <dbReference type="ARBA" id="ARBA00022741"/>
    </source>
</evidence>
<dbReference type="PANTHER" id="PTHR43272:SF33">
    <property type="entry name" value="AMP-BINDING DOMAIN-CONTAINING PROTEIN-RELATED"/>
    <property type="match status" value="1"/>
</dbReference>
<dbReference type="Pfam" id="PF23562">
    <property type="entry name" value="AMP-binding_C_3"/>
    <property type="match status" value="1"/>
</dbReference>
<keyword evidence="2" id="KW-0067">ATP-binding</keyword>
<dbReference type="SUPFAM" id="SSF56801">
    <property type="entry name" value="Acetyl-CoA synthetase-like"/>
    <property type="match status" value="1"/>
</dbReference>
<proteinExistence type="predicted"/>
<dbReference type="GO" id="GO:0004467">
    <property type="term" value="F:long-chain fatty acid-CoA ligase activity"/>
    <property type="evidence" value="ECO:0007669"/>
    <property type="project" value="UniProtKB-EC"/>
</dbReference>
<comment type="catalytic activity">
    <reaction evidence="3">
        <text>a long-chain fatty acid + ATP + CoA = a long-chain fatty acyl-CoA + AMP + diphosphate</text>
        <dbReference type="Rhea" id="RHEA:15421"/>
        <dbReference type="ChEBI" id="CHEBI:30616"/>
        <dbReference type="ChEBI" id="CHEBI:33019"/>
        <dbReference type="ChEBI" id="CHEBI:57287"/>
        <dbReference type="ChEBI" id="CHEBI:57560"/>
        <dbReference type="ChEBI" id="CHEBI:83139"/>
        <dbReference type="ChEBI" id="CHEBI:456215"/>
        <dbReference type="EC" id="6.2.1.3"/>
    </reaction>
    <physiologicalReaction direction="left-to-right" evidence="3">
        <dbReference type="Rhea" id="RHEA:15422"/>
    </physiologicalReaction>
</comment>
<dbReference type="PANTHER" id="PTHR43272">
    <property type="entry name" value="LONG-CHAIN-FATTY-ACID--COA LIGASE"/>
    <property type="match status" value="1"/>
</dbReference>